<dbReference type="Gene3D" id="3.40.50.720">
    <property type="entry name" value="NAD(P)-binding Rossmann-like Domain"/>
    <property type="match status" value="1"/>
</dbReference>
<comment type="caution">
    <text evidence="2">The sequence shown here is derived from an EMBL/GenBank/DDBJ whole genome shotgun (WGS) entry which is preliminary data.</text>
</comment>
<name>A0AAW4WN77_9FIRM</name>
<sequence>MENKDYYVVYDKALNKFYSHINCLIDKLKNKKKVYIFGTNTPGSMILSYLKANGVEVCGFLDNDITKENKSYRGVYVYTPERILKYYDKNIVILIASGYQDQMIEQILSYGFSMENIEVVIDLKKEMNDYSFVYGERRKKLNNIEVRKYQIRILKRLKSVCEENHLRYYIAYGTLLGAVRHSGYIPWDDDIDVCMPAEDVIKLQNILENDTQYRLITQYKNDIYLGTGCSLMVDINTISDINRFPIQLSTGISIDVFSLYGIPNDDIEKYIYNTRLLESEVLDNMYSNEKYKKSLNKLNEYLLSFSYEDCDVVGNTLFANYMRAIYKKNLWGKGVKLQFEDEKYNCPQEYKEILKMEYGDYMTPPPEKERQGLHYMNCYE</sequence>
<dbReference type="PANTHER" id="PTHR43404:SF2">
    <property type="entry name" value="LIPOPOLYSACCHARIDE CHOLINEPHOSPHOTRANSFERASE LICD"/>
    <property type="match status" value="1"/>
</dbReference>
<dbReference type="SUPFAM" id="SSF53335">
    <property type="entry name" value="S-adenosyl-L-methionine-dependent methyltransferases"/>
    <property type="match status" value="1"/>
</dbReference>
<dbReference type="Pfam" id="PF04991">
    <property type="entry name" value="LicD"/>
    <property type="match status" value="1"/>
</dbReference>
<feature type="domain" description="LicD/FKTN/FKRP nucleotidyltransferase" evidence="1">
    <location>
        <begin position="161"/>
        <end position="359"/>
    </location>
</feature>
<dbReference type="PANTHER" id="PTHR43404">
    <property type="entry name" value="LIPOPOLYSACCHARIDE CHOLINEPHOSPHOTRANSFERASE LICD"/>
    <property type="match status" value="1"/>
</dbReference>
<dbReference type="InterPro" id="IPR007074">
    <property type="entry name" value="LicD/FKTN/FKRP_NTP_transf"/>
</dbReference>
<accession>A0AAW4WN77</accession>
<dbReference type="Proteomes" id="UP001197847">
    <property type="component" value="Unassembled WGS sequence"/>
</dbReference>
<protein>
    <submittedName>
        <fullName evidence="2">LicD family protein</fullName>
    </submittedName>
</protein>
<dbReference type="EMBL" id="JAJFBX010000024">
    <property type="protein sequence ID" value="MCC2748066.1"/>
    <property type="molecule type" value="Genomic_DNA"/>
</dbReference>
<dbReference type="InterPro" id="IPR029063">
    <property type="entry name" value="SAM-dependent_MTases_sf"/>
</dbReference>
<evidence type="ECO:0000313" key="3">
    <source>
        <dbReference type="Proteomes" id="UP001197847"/>
    </source>
</evidence>
<dbReference type="InterPro" id="IPR052942">
    <property type="entry name" value="LPS_cholinephosphotransferase"/>
</dbReference>
<dbReference type="GO" id="GO:0009100">
    <property type="term" value="P:glycoprotein metabolic process"/>
    <property type="evidence" value="ECO:0007669"/>
    <property type="project" value="UniProtKB-ARBA"/>
</dbReference>
<gene>
    <name evidence="2" type="ORF">LK487_13690</name>
</gene>
<dbReference type="AlphaFoldDB" id="A0AAW4WN77"/>
<evidence type="ECO:0000259" key="1">
    <source>
        <dbReference type="Pfam" id="PF04991"/>
    </source>
</evidence>
<reference evidence="2" key="1">
    <citation type="submission" date="2021-10" db="EMBL/GenBank/DDBJ databases">
        <title>Collection of gut derived symbiotic bacterial strains cultured from healthy donors.</title>
        <authorList>
            <person name="Lin H."/>
            <person name="Littmann E."/>
            <person name="Claire K."/>
            <person name="Pamer E."/>
        </authorList>
    </citation>
    <scope>NUCLEOTIDE SEQUENCE</scope>
    <source>
        <strain evidence="2">MSK.22.92</strain>
    </source>
</reference>
<evidence type="ECO:0000313" key="2">
    <source>
        <dbReference type="EMBL" id="MCC2748066.1"/>
    </source>
</evidence>
<proteinExistence type="predicted"/>
<dbReference type="RefSeq" id="WP_173849206.1">
    <property type="nucleotide sequence ID" value="NZ_JAAISB010000015.1"/>
</dbReference>
<organism evidence="2 3">
    <name type="scientific">Agathobacter rectalis</name>
    <dbReference type="NCBI Taxonomy" id="39491"/>
    <lineage>
        <taxon>Bacteria</taxon>
        <taxon>Bacillati</taxon>
        <taxon>Bacillota</taxon>
        <taxon>Clostridia</taxon>
        <taxon>Lachnospirales</taxon>
        <taxon>Lachnospiraceae</taxon>
        <taxon>Agathobacter</taxon>
    </lineage>
</organism>